<feature type="domain" description="DUF1559" evidence="1">
    <location>
        <begin position="36"/>
        <end position="305"/>
    </location>
</feature>
<dbReference type="AlphaFoldDB" id="A0A517MW63"/>
<accession>A0A517MW63</accession>
<dbReference type="InterPro" id="IPR027558">
    <property type="entry name" value="Pre_pil_HX9DG_C"/>
</dbReference>
<reference evidence="2 3" key="1">
    <citation type="submission" date="2019-02" db="EMBL/GenBank/DDBJ databases">
        <title>Deep-cultivation of Planctomycetes and their phenomic and genomic characterization uncovers novel biology.</title>
        <authorList>
            <person name="Wiegand S."/>
            <person name="Jogler M."/>
            <person name="Boedeker C."/>
            <person name="Pinto D."/>
            <person name="Vollmers J."/>
            <person name="Rivas-Marin E."/>
            <person name="Kohn T."/>
            <person name="Peeters S.H."/>
            <person name="Heuer A."/>
            <person name="Rast P."/>
            <person name="Oberbeckmann S."/>
            <person name="Bunk B."/>
            <person name="Jeske O."/>
            <person name="Meyerdierks A."/>
            <person name="Storesund J.E."/>
            <person name="Kallscheuer N."/>
            <person name="Luecker S."/>
            <person name="Lage O.M."/>
            <person name="Pohl T."/>
            <person name="Merkel B.J."/>
            <person name="Hornburger P."/>
            <person name="Mueller R.-W."/>
            <person name="Bruemmer F."/>
            <person name="Labrenz M."/>
            <person name="Spormann A.M."/>
            <person name="Op den Camp H."/>
            <person name="Overmann J."/>
            <person name="Amann R."/>
            <person name="Jetten M.S.M."/>
            <person name="Mascher T."/>
            <person name="Medema M.H."/>
            <person name="Devos D.P."/>
            <person name="Kaster A.-K."/>
            <person name="Ovreas L."/>
            <person name="Rohde M."/>
            <person name="Galperin M.Y."/>
            <person name="Jogler C."/>
        </authorList>
    </citation>
    <scope>NUCLEOTIDE SEQUENCE [LARGE SCALE GENOMIC DNA]</scope>
    <source>
        <strain evidence="2 3">HG15A2</strain>
    </source>
</reference>
<dbReference type="InterPro" id="IPR045584">
    <property type="entry name" value="Pilin-like"/>
</dbReference>
<evidence type="ECO:0000259" key="1">
    <source>
        <dbReference type="Pfam" id="PF07596"/>
    </source>
</evidence>
<dbReference type="Gene3D" id="3.30.700.10">
    <property type="entry name" value="Glycoprotein, Type 4 Pilin"/>
    <property type="match status" value="1"/>
</dbReference>
<dbReference type="RefSeq" id="WP_145064029.1">
    <property type="nucleotide sequence ID" value="NZ_CP036263.1"/>
</dbReference>
<keyword evidence="3" id="KW-1185">Reference proteome</keyword>
<sequence>MSLFLRSKKCGFTLVELLVVIAIIGTLVGLLLPAVQAARESARRINCANRFKQAGLAMQNYHAALGEFPPGTQYYRDDQSRNCGEWPAESQTRGWSWSGFILPYLELGTLSESIDWKLLEEGSEKKWGFLHKLNYPIVSLPIEAYICPSDPQGGEFINATSNLPPAGAGGEFDDCRMSNMAGVADSHQWFCRRQSNYWYRHKDLVNGVMGSAEGCRIAEISDGTSNTVMIAEITGQGPGTYVGHYWPSKNIIDTDDGINGPYSVPGSGNPDSFQLNLTGPSSYHPGGCHFAFADGSIRFLNEDIAQITLDRLANRLDGEVAYAP</sequence>
<dbReference type="Proteomes" id="UP000319852">
    <property type="component" value="Chromosome"/>
</dbReference>
<name>A0A517MW63_9BACT</name>
<protein>
    <recommendedName>
        <fullName evidence="1">DUF1559 domain-containing protein</fullName>
    </recommendedName>
</protein>
<dbReference type="InterPro" id="IPR012902">
    <property type="entry name" value="N_methyl_site"/>
</dbReference>
<gene>
    <name evidence="2" type="ORF">HG15A2_24170</name>
</gene>
<dbReference type="PANTHER" id="PTHR30093:SF2">
    <property type="entry name" value="TYPE II SECRETION SYSTEM PROTEIN H"/>
    <property type="match status" value="1"/>
</dbReference>
<proteinExistence type="predicted"/>
<dbReference type="NCBIfam" id="TIGR02532">
    <property type="entry name" value="IV_pilin_GFxxxE"/>
    <property type="match status" value="1"/>
</dbReference>
<evidence type="ECO:0000313" key="3">
    <source>
        <dbReference type="Proteomes" id="UP000319852"/>
    </source>
</evidence>
<evidence type="ECO:0000313" key="2">
    <source>
        <dbReference type="EMBL" id="QDS99125.1"/>
    </source>
</evidence>
<dbReference type="Pfam" id="PF07596">
    <property type="entry name" value="SBP_bac_10"/>
    <property type="match status" value="1"/>
</dbReference>
<dbReference type="EMBL" id="CP036263">
    <property type="protein sequence ID" value="QDS99125.1"/>
    <property type="molecule type" value="Genomic_DNA"/>
</dbReference>
<dbReference type="NCBIfam" id="TIGR04294">
    <property type="entry name" value="pre_pil_HX9DG"/>
    <property type="match status" value="1"/>
</dbReference>
<dbReference type="KEGG" id="amob:HG15A2_24170"/>
<dbReference type="SUPFAM" id="SSF54523">
    <property type="entry name" value="Pili subunits"/>
    <property type="match status" value="1"/>
</dbReference>
<dbReference type="PANTHER" id="PTHR30093">
    <property type="entry name" value="GENERAL SECRETION PATHWAY PROTEIN G"/>
    <property type="match status" value="1"/>
</dbReference>
<dbReference type="OrthoDB" id="248936at2"/>
<dbReference type="InterPro" id="IPR011453">
    <property type="entry name" value="DUF1559"/>
</dbReference>
<organism evidence="2 3">
    <name type="scientific">Adhaeretor mobilis</name>
    <dbReference type="NCBI Taxonomy" id="1930276"/>
    <lineage>
        <taxon>Bacteria</taxon>
        <taxon>Pseudomonadati</taxon>
        <taxon>Planctomycetota</taxon>
        <taxon>Planctomycetia</taxon>
        <taxon>Pirellulales</taxon>
        <taxon>Lacipirellulaceae</taxon>
        <taxon>Adhaeretor</taxon>
    </lineage>
</organism>
<dbReference type="Pfam" id="PF07963">
    <property type="entry name" value="N_methyl"/>
    <property type="match status" value="1"/>
</dbReference>